<reference evidence="2 3" key="1">
    <citation type="submission" date="2019-04" db="EMBL/GenBank/DDBJ databases">
        <title>Sphingobacterium olei sp. nov., isolated from oil-contaminated soil.</title>
        <authorList>
            <person name="Liu B."/>
        </authorList>
    </citation>
    <scope>NUCLEOTIDE SEQUENCE [LARGE SCALE GENOMIC DNA]</scope>
    <source>
        <strain evidence="2 3">HAL-9</strain>
    </source>
</reference>
<dbReference type="OrthoDB" id="1256253at2"/>
<accession>A0A4U0P1R2</accession>
<evidence type="ECO:0000313" key="3">
    <source>
        <dbReference type="Proteomes" id="UP000306808"/>
    </source>
</evidence>
<organism evidence="2 3">
    <name type="scientific">Sphingobacterium olei</name>
    <dbReference type="NCBI Taxonomy" id="2571155"/>
    <lineage>
        <taxon>Bacteria</taxon>
        <taxon>Pseudomonadati</taxon>
        <taxon>Bacteroidota</taxon>
        <taxon>Sphingobacteriia</taxon>
        <taxon>Sphingobacteriales</taxon>
        <taxon>Sphingobacteriaceae</taxon>
        <taxon>Sphingobacterium</taxon>
    </lineage>
</organism>
<evidence type="ECO:0000259" key="1">
    <source>
        <dbReference type="Pfam" id="PF24722"/>
    </source>
</evidence>
<evidence type="ECO:0000313" key="2">
    <source>
        <dbReference type="EMBL" id="TJZ61103.1"/>
    </source>
</evidence>
<protein>
    <recommendedName>
        <fullName evidence="1">DUF7674 domain-containing protein</fullName>
    </recommendedName>
</protein>
<dbReference type="InterPro" id="IPR056091">
    <property type="entry name" value="DUF7674"/>
</dbReference>
<dbReference type="AlphaFoldDB" id="A0A4U0P1R2"/>
<dbReference type="Proteomes" id="UP000306808">
    <property type="component" value="Unassembled WGS sequence"/>
</dbReference>
<gene>
    <name evidence="2" type="ORF">FAZ15_07795</name>
</gene>
<name>A0A4U0P1R2_9SPHI</name>
<dbReference type="Pfam" id="PF24722">
    <property type="entry name" value="DUF7674"/>
    <property type="match status" value="1"/>
</dbReference>
<keyword evidence="3" id="KW-1185">Reference proteome</keyword>
<proteinExistence type="predicted"/>
<feature type="domain" description="DUF7674" evidence="1">
    <location>
        <begin position="6"/>
        <end position="115"/>
    </location>
</feature>
<dbReference type="EMBL" id="SUME01000003">
    <property type="protein sequence ID" value="TJZ61103.1"/>
    <property type="molecule type" value="Genomic_DNA"/>
</dbReference>
<comment type="caution">
    <text evidence="2">The sequence shown here is derived from an EMBL/GenBank/DDBJ whole genome shotgun (WGS) entry which is preliminary data.</text>
</comment>
<sequence length="119" mass="13643">MKTKIINTIRQWAPEAASLIPDIDHLDDTVADYQLLHKLAEVCMHKIHSGLENELERVQEIAKVVNLLYQGGNQYTRNAIENEFLTALSFEESPGSLKKHLELFPVELRKGYIKTILEN</sequence>
<dbReference type="RefSeq" id="WP_136900761.1">
    <property type="nucleotide sequence ID" value="NZ_SUME01000003.1"/>
</dbReference>